<organism evidence="1">
    <name type="scientific">Anguilla anguilla</name>
    <name type="common">European freshwater eel</name>
    <name type="synonym">Muraena anguilla</name>
    <dbReference type="NCBI Taxonomy" id="7936"/>
    <lineage>
        <taxon>Eukaryota</taxon>
        <taxon>Metazoa</taxon>
        <taxon>Chordata</taxon>
        <taxon>Craniata</taxon>
        <taxon>Vertebrata</taxon>
        <taxon>Euteleostomi</taxon>
        <taxon>Actinopterygii</taxon>
        <taxon>Neopterygii</taxon>
        <taxon>Teleostei</taxon>
        <taxon>Anguilliformes</taxon>
        <taxon>Anguillidae</taxon>
        <taxon>Anguilla</taxon>
    </lineage>
</organism>
<name>A0A0E9TK90_ANGAN</name>
<dbReference type="EMBL" id="GBXM01054705">
    <property type="protein sequence ID" value="JAH53872.1"/>
    <property type="molecule type" value="Transcribed_RNA"/>
</dbReference>
<reference evidence="1" key="1">
    <citation type="submission" date="2014-11" db="EMBL/GenBank/DDBJ databases">
        <authorList>
            <person name="Amaro Gonzalez C."/>
        </authorList>
    </citation>
    <scope>NUCLEOTIDE SEQUENCE</scope>
</reference>
<reference evidence="1" key="2">
    <citation type="journal article" date="2015" name="Fish Shellfish Immunol.">
        <title>Early steps in the European eel (Anguilla anguilla)-Vibrio vulnificus interaction in the gills: Role of the RtxA13 toxin.</title>
        <authorList>
            <person name="Callol A."/>
            <person name="Pajuelo D."/>
            <person name="Ebbesson L."/>
            <person name="Teles M."/>
            <person name="MacKenzie S."/>
            <person name="Amaro C."/>
        </authorList>
    </citation>
    <scope>NUCLEOTIDE SEQUENCE</scope>
</reference>
<dbReference type="AlphaFoldDB" id="A0A0E9TK90"/>
<evidence type="ECO:0000313" key="1">
    <source>
        <dbReference type="EMBL" id="JAH53872.1"/>
    </source>
</evidence>
<protein>
    <submittedName>
        <fullName evidence="1">Uncharacterized protein</fullName>
    </submittedName>
</protein>
<sequence>MNLTLEKLFLAHFEQLHPDIFCAKTSFVYSYI</sequence>
<accession>A0A0E9TK90</accession>
<proteinExistence type="predicted"/>